<dbReference type="PANTHER" id="PTHR10434">
    <property type="entry name" value="1-ACYL-SN-GLYCEROL-3-PHOSPHATE ACYLTRANSFERASE"/>
    <property type="match status" value="1"/>
</dbReference>
<keyword evidence="3" id="KW-0812">Transmembrane</keyword>
<dbReference type="SUPFAM" id="SSF69593">
    <property type="entry name" value="Glycerol-3-phosphate (1)-acyltransferase"/>
    <property type="match status" value="1"/>
</dbReference>
<evidence type="ECO:0000256" key="2">
    <source>
        <dbReference type="ARBA" id="ARBA00023315"/>
    </source>
</evidence>
<protein>
    <submittedName>
        <fullName evidence="6">1-acyl-sn-glycerol-3-phosphate acyltransferase</fullName>
    </submittedName>
</protein>
<feature type="transmembrane region" description="Helical" evidence="3">
    <location>
        <begin position="216"/>
        <end position="240"/>
    </location>
</feature>
<evidence type="ECO:0000256" key="3">
    <source>
        <dbReference type="SAM" id="Phobius"/>
    </source>
</evidence>
<evidence type="ECO:0000256" key="1">
    <source>
        <dbReference type="ARBA" id="ARBA00022679"/>
    </source>
</evidence>
<dbReference type="RefSeq" id="WP_172209321.1">
    <property type="nucleotide sequence ID" value="NZ_BLLI01000046.1"/>
</dbReference>
<dbReference type="AlphaFoldDB" id="A0A6A0BC43"/>
<feature type="signal peptide" evidence="4">
    <location>
        <begin position="1"/>
        <end position="23"/>
    </location>
</feature>
<accession>A0A6A0BC43</accession>
<dbReference type="Pfam" id="PF01553">
    <property type="entry name" value="Acyltransferase"/>
    <property type="match status" value="1"/>
</dbReference>
<name>A0A6A0BC43_9LACT</name>
<evidence type="ECO:0000313" key="6">
    <source>
        <dbReference type="EMBL" id="GFH42912.1"/>
    </source>
</evidence>
<evidence type="ECO:0000259" key="5">
    <source>
        <dbReference type="SMART" id="SM00563"/>
    </source>
</evidence>
<evidence type="ECO:0000313" key="7">
    <source>
        <dbReference type="Proteomes" id="UP000480303"/>
    </source>
</evidence>
<reference evidence="6 7" key="1">
    <citation type="submission" date="2020-02" db="EMBL/GenBank/DDBJ databases">
        <title>Draft genome sequence of Lactococcus sp. Hs30E4-3.</title>
        <authorList>
            <person name="Noda S."/>
            <person name="Yuki M."/>
            <person name="Ohkuma M."/>
        </authorList>
    </citation>
    <scope>NUCLEOTIDE SEQUENCE [LARGE SCALE GENOMIC DNA]</scope>
    <source>
        <strain evidence="6 7">Hs30E4-3</strain>
    </source>
</reference>
<feature type="chain" id="PRO_5038666105" evidence="4">
    <location>
        <begin position="24"/>
        <end position="248"/>
    </location>
</feature>
<keyword evidence="2 6" id="KW-0012">Acyltransferase</keyword>
<keyword evidence="7" id="KW-1185">Reference proteome</keyword>
<dbReference type="PANTHER" id="PTHR10434:SF40">
    <property type="entry name" value="1-ACYL-SN-GLYCEROL-3-PHOSPHATE ACYLTRANSFERASE"/>
    <property type="match status" value="1"/>
</dbReference>
<dbReference type="GO" id="GO:0003841">
    <property type="term" value="F:1-acylglycerol-3-phosphate O-acyltransferase activity"/>
    <property type="evidence" value="ECO:0007669"/>
    <property type="project" value="TreeGrafter"/>
</dbReference>
<keyword evidence="1 6" id="KW-0808">Transferase</keyword>
<dbReference type="CDD" id="cd07989">
    <property type="entry name" value="LPLAT_AGPAT-like"/>
    <property type="match status" value="1"/>
</dbReference>
<comment type="caution">
    <text evidence="6">The sequence shown here is derived from an EMBL/GenBank/DDBJ whole genome shotgun (WGS) entry which is preliminary data.</text>
</comment>
<keyword evidence="3" id="KW-1133">Transmembrane helix</keyword>
<dbReference type="EMBL" id="BLLI01000046">
    <property type="protein sequence ID" value="GFH42912.1"/>
    <property type="molecule type" value="Genomic_DNA"/>
</dbReference>
<dbReference type="SMART" id="SM00563">
    <property type="entry name" value="PlsC"/>
    <property type="match status" value="1"/>
</dbReference>
<dbReference type="Proteomes" id="UP000480303">
    <property type="component" value="Unassembled WGS sequence"/>
</dbReference>
<feature type="domain" description="Phospholipid/glycerol acyltransferase" evidence="5">
    <location>
        <begin position="36"/>
        <end position="146"/>
    </location>
</feature>
<gene>
    <name evidence="6" type="primary">plsC</name>
    <name evidence="6" type="ORF">Hs30E_14630</name>
</gene>
<dbReference type="InterPro" id="IPR002123">
    <property type="entry name" value="Plipid/glycerol_acylTrfase"/>
</dbReference>
<dbReference type="GO" id="GO:0006654">
    <property type="term" value="P:phosphatidic acid biosynthetic process"/>
    <property type="evidence" value="ECO:0007669"/>
    <property type="project" value="TreeGrafter"/>
</dbReference>
<sequence length="248" mass="28779">MFFVYLKNFVIMLLWMLNGNAHFHNKDKIPDSDENYVFVAPHRTWWDPVYMAFATKPKQFIFMAKRQLFKNPFFGFWIEKCGAFPIDRDNPNPSTIKYPVKMLKTSKKSLIMFPSGSRHSTDIKGGVALIAKMAKVRIMPSVYQGPLSFGGLMRRERIDMNFGNLIDISDIKKMDAAGIAEVSRRIEAEFERLDAEIDTVHRAAQRPMIFGYIPRLILLIPVLMLTILTIFFTVIATPIYRIYQKLKK</sequence>
<organism evidence="6 7">
    <name type="scientific">Pseudolactococcus hodotermopsidis</name>
    <dbReference type="NCBI Taxonomy" id="2709157"/>
    <lineage>
        <taxon>Bacteria</taxon>
        <taxon>Bacillati</taxon>
        <taxon>Bacillota</taxon>
        <taxon>Bacilli</taxon>
        <taxon>Lactobacillales</taxon>
        <taxon>Streptococcaceae</taxon>
        <taxon>Pseudolactococcus</taxon>
    </lineage>
</organism>
<evidence type="ECO:0000256" key="4">
    <source>
        <dbReference type="SAM" id="SignalP"/>
    </source>
</evidence>
<proteinExistence type="predicted"/>
<keyword evidence="3" id="KW-0472">Membrane</keyword>
<keyword evidence="4" id="KW-0732">Signal</keyword>